<dbReference type="PANTHER" id="PTHR43405">
    <property type="entry name" value="GLYCOSYL HYDROLASE DIGH"/>
    <property type="match status" value="1"/>
</dbReference>
<evidence type="ECO:0000313" key="1">
    <source>
        <dbReference type="EMBL" id="KAJ8908124.1"/>
    </source>
</evidence>
<dbReference type="InterPro" id="IPR052177">
    <property type="entry name" value="Divisome_Glycosyl_Hydrolase"/>
</dbReference>
<sequence length="393" mass="43771">MSRVTVLASQVKNVGKIPLTAAVQLLSVGKGIDDNLIGLQKQVNARVGVASEVRDSDKPWSFRMIWTWCGGHADWSDEKWLELLDRLVQAGISGVLLGGPPAQVRRVAPVAKSAGLAVHAWMWTFCRPSDEVAEKHLDWYQVSREGKSSLTVPPYVGYYKWLCPSNEDAVQHILKTAEALAVIPEIDAVHMDYLRFPDVILAKGLQPKYGIVQDREYPQWDFCYCERCVAAFKKASGISVNEADDPPSIPAWKEFRYALIQKAVDRVRSVSSRGGKQLSAAVFPHPELARFICRQSWDDFDVDAYFPMTYQNFYEESIEWIGEACSKGVSALRLKGKESALYAGLYLPSLSSEDQFREAIEAALSNGADGVSLFDAENLLPYHFKVLTSLNSG</sequence>
<gene>
    <name evidence="1" type="ORF">NDN08_008219</name>
</gene>
<evidence type="ECO:0000313" key="2">
    <source>
        <dbReference type="Proteomes" id="UP001157974"/>
    </source>
</evidence>
<dbReference type="Proteomes" id="UP001157974">
    <property type="component" value="Unassembled WGS sequence"/>
</dbReference>
<dbReference type="SUPFAM" id="SSF51445">
    <property type="entry name" value="(Trans)glycosidases"/>
    <property type="match status" value="1"/>
</dbReference>
<dbReference type="InterPro" id="IPR017853">
    <property type="entry name" value="GH"/>
</dbReference>
<name>A0AAV8V1H1_9RHOD</name>
<evidence type="ECO:0008006" key="3">
    <source>
        <dbReference type="Google" id="ProtNLM"/>
    </source>
</evidence>
<comment type="caution">
    <text evidence="1">The sequence shown here is derived from an EMBL/GenBank/DDBJ whole genome shotgun (WGS) entry which is preliminary data.</text>
</comment>
<protein>
    <recommendedName>
        <fullName evidence="3">Glycosyl hydrolase-like 10 domain-containing protein</fullName>
    </recommendedName>
</protein>
<keyword evidence="2" id="KW-1185">Reference proteome</keyword>
<dbReference type="EMBL" id="JAMWBK010000002">
    <property type="protein sequence ID" value="KAJ8908124.1"/>
    <property type="molecule type" value="Genomic_DNA"/>
</dbReference>
<dbReference type="Gene3D" id="3.20.20.80">
    <property type="entry name" value="Glycosidases"/>
    <property type="match status" value="1"/>
</dbReference>
<organism evidence="1 2">
    <name type="scientific">Rhodosorus marinus</name>
    <dbReference type="NCBI Taxonomy" id="101924"/>
    <lineage>
        <taxon>Eukaryota</taxon>
        <taxon>Rhodophyta</taxon>
        <taxon>Stylonematophyceae</taxon>
        <taxon>Stylonematales</taxon>
        <taxon>Stylonemataceae</taxon>
        <taxon>Rhodosorus</taxon>
    </lineage>
</organism>
<dbReference type="PANTHER" id="PTHR43405:SF1">
    <property type="entry name" value="GLYCOSYL HYDROLASE DIGH"/>
    <property type="match status" value="1"/>
</dbReference>
<reference evidence="1 2" key="1">
    <citation type="journal article" date="2023" name="Nat. Commun.">
        <title>Origin of minicircular mitochondrial genomes in red algae.</title>
        <authorList>
            <person name="Lee Y."/>
            <person name="Cho C.H."/>
            <person name="Lee Y.M."/>
            <person name="Park S.I."/>
            <person name="Yang J.H."/>
            <person name="West J.A."/>
            <person name="Bhattacharya D."/>
            <person name="Yoon H.S."/>
        </authorList>
    </citation>
    <scope>NUCLEOTIDE SEQUENCE [LARGE SCALE GENOMIC DNA]</scope>
    <source>
        <strain evidence="1 2">CCMP1338</strain>
        <tissue evidence="1">Whole cell</tissue>
    </source>
</reference>
<dbReference type="AlphaFoldDB" id="A0AAV8V1H1"/>
<proteinExistence type="predicted"/>
<accession>A0AAV8V1H1</accession>